<accession>A0A3B1J0K8</accession>
<dbReference type="AlphaFoldDB" id="A0A3B1J0K8"/>
<dbReference type="InParanoid" id="A0A3B1J0K8"/>
<dbReference type="PANTHER" id="PTHR45784">
    <property type="entry name" value="C-TYPE LECTIN DOMAIN FAMILY 20 MEMBER A-RELATED"/>
    <property type="match status" value="1"/>
</dbReference>
<dbReference type="PANTHER" id="PTHR45784:SF3">
    <property type="entry name" value="C-TYPE LECTIN DOMAIN FAMILY 4 MEMBER K-LIKE-RELATED"/>
    <property type="match status" value="1"/>
</dbReference>
<dbReference type="InterPro" id="IPR016187">
    <property type="entry name" value="CTDL_fold"/>
</dbReference>
<dbReference type="InterPro" id="IPR016186">
    <property type="entry name" value="C-type_lectin-like/link_sf"/>
</dbReference>
<dbReference type="Gene3D" id="3.10.100.10">
    <property type="entry name" value="Mannose-Binding Protein A, subunit A"/>
    <property type="match status" value="1"/>
</dbReference>
<evidence type="ECO:0000313" key="2">
    <source>
        <dbReference type="Ensembl" id="ENSAMXP00000035400.1"/>
    </source>
</evidence>
<dbReference type="SUPFAM" id="SSF56436">
    <property type="entry name" value="C-type lectin-like"/>
    <property type="match status" value="1"/>
</dbReference>
<sequence>MKHHNTEDSSFFENECLRLAVLRYLFRVLLSEVKRSQVIDILWSQCSSVSHLFRSTAQFVIFTYKKFVYYTDQKTWMEAQDFCRQRHTDLACPTNSNEELLLEKTFTYGWTWIGFFRDGWKWSDKSNSSDVRWFTDQPNNAGGKDNCGYVVKSVFSNGGTSAGLFDDGSCSNQRAFFCQYGEFSLQDLTTRLTMR</sequence>
<dbReference type="SMART" id="SM00034">
    <property type="entry name" value="CLECT"/>
    <property type="match status" value="1"/>
</dbReference>
<name>A0A3B1J0K8_ASTMX</name>
<reference evidence="2" key="4">
    <citation type="submission" date="2025-09" db="UniProtKB">
        <authorList>
            <consortium name="Ensembl"/>
        </authorList>
    </citation>
    <scope>IDENTIFICATION</scope>
</reference>
<proteinExistence type="predicted"/>
<feature type="domain" description="C-type lectin" evidence="1">
    <location>
        <begin position="64"/>
        <end position="179"/>
    </location>
</feature>
<dbReference type="InterPro" id="IPR001304">
    <property type="entry name" value="C-type_lectin-like"/>
</dbReference>
<protein>
    <recommendedName>
        <fullName evidence="1">C-type lectin domain-containing protein</fullName>
    </recommendedName>
</protein>
<dbReference type="Proteomes" id="UP000018467">
    <property type="component" value="Unassembled WGS sequence"/>
</dbReference>
<dbReference type="PROSITE" id="PS50041">
    <property type="entry name" value="C_TYPE_LECTIN_2"/>
    <property type="match status" value="1"/>
</dbReference>
<keyword evidence="3" id="KW-1185">Reference proteome</keyword>
<evidence type="ECO:0000259" key="1">
    <source>
        <dbReference type="PROSITE" id="PS50041"/>
    </source>
</evidence>
<dbReference type="GeneTree" id="ENSGT00960000186973"/>
<organism evidence="2 3">
    <name type="scientific">Astyanax mexicanus</name>
    <name type="common">Blind cave fish</name>
    <name type="synonym">Astyanax fasciatus mexicanus</name>
    <dbReference type="NCBI Taxonomy" id="7994"/>
    <lineage>
        <taxon>Eukaryota</taxon>
        <taxon>Metazoa</taxon>
        <taxon>Chordata</taxon>
        <taxon>Craniata</taxon>
        <taxon>Vertebrata</taxon>
        <taxon>Euteleostomi</taxon>
        <taxon>Actinopterygii</taxon>
        <taxon>Neopterygii</taxon>
        <taxon>Teleostei</taxon>
        <taxon>Ostariophysi</taxon>
        <taxon>Characiformes</taxon>
        <taxon>Characoidei</taxon>
        <taxon>Acestrorhamphidae</taxon>
        <taxon>Acestrorhamphinae</taxon>
        <taxon>Astyanax</taxon>
    </lineage>
</organism>
<reference evidence="3" key="2">
    <citation type="journal article" date="2014" name="Nat. Commun.">
        <title>The cavefish genome reveals candidate genes for eye loss.</title>
        <authorList>
            <person name="McGaugh S.E."/>
            <person name="Gross J.B."/>
            <person name="Aken B."/>
            <person name="Blin M."/>
            <person name="Borowsky R."/>
            <person name="Chalopin D."/>
            <person name="Hinaux H."/>
            <person name="Jeffery W.R."/>
            <person name="Keene A."/>
            <person name="Ma L."/>
            <person name="Minx P."/>
            <person name="Murphy D."/>
            <person name="O'Quin K.E."/>
            <person name="Retaux S."/>
            <person name="Rohner N."/>
            <person name="Searle S.M."/>
            <person name="Stahl B.A."/>
            <person name="Tabin C."/>
            <person name="Volff J.N."/>
            <person name="Yoshizawa M."/>
            <person name="Warren W.C."/>
        </authorList>
    </citation>
    <scope>NUCLEOTIDE SEQUENCE [LARGE SCALE GENOMIC DNA]</scope>
    <source>
        <strain evidence="3">female</strain>
    </source>
</reference>
<dbReference type="Bgee" id="ENSAMXG00000043283">
    <property type="expression patterns" value="Expressed in embryo"/>
</dbReference>
<reference evidence="2" key="3">
    <citation type="submission" date="2025-08" db="UniProtKB">
        <authorList>
            <consortium name="Ensembl"/>
        </authorList>
    </citation>
    <scope>IDENTIFICATION</scope>
</reference>
<evidence type="ECO:0000313" key="3">
    <source>
        <dbReference type="Proteomes" id="UP000018467"/>
    </source>
</evidence>
<dbReference type="Pfam" id="PF00059">
    <property type="entry name" value="Lectin_C"/>
    <property type="match status" value="1"/>
</dbReference>
<dbReference type="Ensembl" id="ENSAMXT00000040541.1">
    <property type="protein sequence ID" value="ENSAMXP00000035400.1"/>
    <property type="gene ID" value="ENSAMXG00000043283.1"/>
</dbReference>
<reference evidence="3" key="1">
    <citation type="submission" date="2013-03" db="EMBL/GenBank/DDBJ databases">
        <authorList>
            <person name="Jeffery W."/>
            <person name="Warren W."/>
            <person name="Wilson R.K."/>
        </authorList>
    </citation>
    <scope>NUCLEOTIDE SEQUENCE</scope>
    <source>
        <strain evidence="3">female</strain>
    </source>
</reference>